<protein>
    <submittedName>
        <fullName evidence="1">Uncharacterized protein</fullName>
    </submittedName>
</protein>
<gene>
    <name evidence="1" type="ordered locus">BCE_4600</name>
</gene>
<dbReference type="KEGG" id="bca:BCE_4600"/>
<evidence type="ECO:0000313" key="2">
    <source>
        <dbReference type="Proteomes" id="UP000002527"/>
    </source>
</evidence>
<proteinExistence type="predicted"/>
<dbReference type="EMBL" id="AE017194">
    <property type="protein sequence ID" value="AAS43501.1"/>
    <property type="molecule type" value="Genomic_DNA"/>
</dbReference>
<name>Q72ZR8_BACC1</name>
<accession>Q72ZR8</accession>
<dbReference type="Proteomes" id="UP000002527">
    <property type="component" value="Chromosome"/>
</dbReference>
<sequence length="36" mass="4233">MLSFFILSVLYEFKATSLVIVQFKLMVYFIGRQNEG</sequence>
<reference evidence="1 2" key="1">
    <citation type="journal article" date="2004" name="Nucleic Acids Res.">
        <title>The genome sequence of Bacillus cereus ATCC 10987 reveals metabolic adaptations and a large plasmid related to Bacillus anthracis pXO1.</title>
        <authorList>
            <person name="Rasko D.A."/>
            <person name="Ravel J."/>
            <person name="Okstad O.A."/>
            <person name="Helgason E."/>
            <person name="Cer R.Z."/>
            <person name="Jiang L."/>
            <person name="Shores K.A."/>
            <person name="Fouts D.E."/>
            <person name="Tourasse N.J."/>
            <person name="Angiuoli S.V."/>
            <person name="Kolonay J."/>
            <person name="Nelson W.C."/>
            <person name="Kolsto A.-B."/>
            <person name="Fraser C.M."/>
            <person name="Read T.D."/>
        </authorList>
    </citation>
    <scope>NUCLEOTIDE SEQUENCE [LARGE SCALE GENOMIC DNA]</scope>
    <source>
        <strain evidence="2">ATCC 10987 / NRS 248</strain>
    </source>
</reference>
<evidence type="ECO:0000313" key="1">
    <source>
        <dbReference type="EMBL" id="AAS43501.1"/>
    </source>
</evidence>
<organism evidence="1 2">
    <name type="scientific">Bacillus cereus (strain ATCC 10987 / NRS 248)</name>
    <dbReference type="NCBI Taxonomy" id="222523"/>
    <lineage>
        <taxon>Bacteria</taxon>
        <taxon>Bacillati</taxon>
        <taxon>Bacillota</taxon>
        <taxon>Bacilli</taxon>
        <taxon>Bacillales</taxon>
        <taxon>Bacillaceae</taxon>
        <taxon>Bacillus</taxon>
        <taxon>Bacillus cereus group</taxon>
    </lineage>
</organism>
<dbReference type="HOGENOM" id="CLU_3354337_0_0_9"/>
<dbReference type="AlphaFoldDB" id="Q72ZR8"/>